<reference evidence="3" key="1">
    <citation type="journal article" date="2024" name="IScience">
        <title>Strigolactones Initiate the Formation of Haustorium-like Structures in Castilleja.</title>
        <authorList>
            <person name="Buerger M."/>
            <person name="Peterson D."/>
            <person name="Chory J."/>
        </authorList>
    </citation>
    <scope>NUCLEOTIDE SEQUENCE [LARGE SCALE GENOMIC DNA]</scope>
</reference>
<dbReference type="Proteomes" id="UP001632038">
    <property type="component" value="Unassembled WGS sequence"/>
</dbReference>
<dbReference type="PANTHER" id="PTHR31343:SF4">
    <property type="entry name" value="DUF789 DOMAIN-CONTAINING PROTEIN"/>
    <property type="match status" value="1"/>
</dbReference>
<dbReference type="InterPro" id="IPR008507">
    <property type="entry name" value="DUF789"/>
</dbReference>
<protein>
    <submittedName>
        <fullName evidence="2">Uncharacterized protein</fullName>
    </submittedName>
</protein>
<feature type="region of interest" description="Disordered" evidence="1">
    <location>
        <begin position="1"/>
        <end position="20"/>
    </location>
</feature>
<keyword evidence="3" id="KW-1185">Reference proteome</keyword>
<organism evidence="2 3">
    <name type="scientific">Castilleja foliolosa</name>
    <dbReference type="NCBI Taxonomy" id="1961234"/>
    <lineage>
        <taxon>Eukaryota</taxon>
        <taxon>Viridiplantae</taxon>
        <taxon>Streptophyta</taxon>
        <taxon>Embryophyta</taxon>
        <taxon>Tracheophyta</taxon>
        <taxon>Spermatophyta</taxon>
        <taxon>Magnoliopsida</taxon>
        <taxon>eudicotyledons</taxon>
        <taxon>Gunneridae</taxon>
        <taxon>Pentapetalae</taxon>
        <taxon>asterids</taxon>
        <taxon>lamiids</taxon>
        <taxon>Lamiales</taxon>
        <taxon>Orobanchaceae</taxon>
        <taxon>Pedicularideae</taxon>
        <taxon>Castillejinae</taxon>
        <taxon>Castilleja</taxon>
    </lineage>
</organism>
<evidence type="ECO:0000313" key="2">
    <source>
        <dbReference type="EMBL" id="KAL3644743.1"/>
    </source>
</evidence>
<dbReference type="Pfam" id="PF05623">
    <property type="entry name" value="DUF789"/>
    <property type="match status" value="1"/>
</dbReference>
<sequence>MSSKGGYTAAPSPPPPHGGVRFYNPQAFFCHQQILMQQHQHQMLQRQMLRQQQLMLQQHHHHQQHQHQQRLLQMRAALMRESPAVAADMEKRKEGDVSSKEVALSVPPSVGRGSAVNVTNLDRLMESVTPFIQARYSSEVRRRGRRAREVDSLPFFYLEDLWEFFNEWSYYGAGVPLLLNEKVPTVQYYVPYLSGIELYIDPSSQNGGPNKGIDAESYRLNKLSLGNKSASEVAHSRGSASFQYLERESPFNRRPLADKMSMLASERPELSKIKSCDLLPTSWICVAWYPIYRIPIGPTLEDLKASFLTFHSLSTQSKGNIPPRFHFHAPNTRTVRGIADPTAKFSLPVFGLASYKLKGSIVSPCGPHECEQEKSLLQAVDNWLDGLKVTLPDYQYFRTHYSQRK</sequence>
<evidence type="ECO:0000256" key="1">
    <source>
        <dbReference type="SAM" id="MobiDB-lite"/>
    </source>
</evidence>
<gene>
    <name evidence="2" type="ORF">CASFOL_009923</name>
</gene>
<comment type="caution">
    <text evidence="2">The sequence shown here is derived from an EMBL/GenBank/DDBJ whole genome shotgun (WGS) entry which is preliminary data.</text>
</comment>
<accession>A0ABD3DR25</accession>
<name>A0ABD3DR25_9LAMI</name>
<dbReference type="AlphaFoldDB" id="A0ABD3DR25"/>
<dbReference type="EMBL" id="JAVIJP010000013">
    <property type="protein sequence ID" value="KAL3644743.1"/>
    <property type="molecule type" value="Genomic_DNA"/>
</dbReference>
<evidence type="ECO:0000313" key="3">
    <source>
        <dbReference type="Proteomes" id="UP001632038"/>
    </source>
</evidence>
<proteinExistence type="predicted"/>
<dbReference type="PANTHER" id="PTHR31343">
    <property type="entry name" value="T15D22.8"/>
    <property type="match status" value="1"/>
</dbReference>